<dbReference type="Proteomes" id="UP000663845">
    <property type="component" value="Unassembled WGS sequence"/>
</dbReference>
<protein>
    <submittedName>
        <fullName evidence="4">Uncharacterized protein</fullName>
    </submittedName>
</protein>
<evidence type="ECO:0000256" key="1">
    <source>
        <dbReference type="SAM" id="Phobius"/>
    </source>
</evidence>
<dbReference type="EMBL" id="CAJNOG010000324">
    <property type="protein sequence ID" value="CAF1174409.1"/>
    <property type="molecule type" value="Genomic_DNA"/>
</dbReference>
<sequence length="451" mass="52574">MRMQISFQFVKQKLLKLNLFKSIPRSVDETILQKQRYQTRLYLVLLLMSLIILIFSVFDQSHTISVTVNSPSVTRFTELYDQYPFTLDCPCSQTSLEYNQFIFNITPQYHEICRSEFISSRWIELQFIESPVRVFFTNDIRYQSRMHFQLLSTLCRIAQQTVNDSLQSFYRTKLITNRVITNSSFQAQVNSILEQFKRTVLGSYQRALELIQASPEVNQLVVPLNSDFVSTGDIYNNKVFSLKPAKHVLYYRPSCMGPHNMCLCYVLFPNECVLETIIRKGRLTKKIPGMYQTIFPLRSVLLSTLECFYNDTCLSYITREINSVVSPTNFSTLNLSLLSIDESPYDRINILANKLFIQNWSNQSLYESYFNQCYPLTCQYTYESQFNIIYIITSIIGLLGGLHTVLQLVTRYTVKLSYKIWAKITFRRRNNTMPTGETASVRTGKGINANY</sequence>
<feature type="transmembrane region" description="Helical" evidence="1">
    <location>
        <begin position="41"/>
        <end position="58"/>
    </location>
</feature>
<dbReference type="AlphaFoldDB" id="A0A818GM35"/>
<dbReference type="Proteomes" id="UP000663868">
    <property type="component" value="Unassembled WGS sequence"/>
</dbReference>
<keyword evidence="1" id="KW-0472">Membrane</keyword>
<evidence type="ECO:0000313" key="6">
    <source>
        <dbReference type="Proteomes" id="UP000663844"/>
    </source>
</evidence>
<name>A0A818GM35_9BILA</name>
<evidence type="ECO:0000313" key="3">
    <source>
        <dbReference type="EMBL" id="CAF1182204.1"/>
    </source>
</evidence>
<evidence type="ECO:0000313" key="4">
    <source>
        <dbReference type="EMBL" id="CAF3494008.1"/>
    </source>
</evidence>
<evidence type="ECO:0000313" key="5">
    <source>
        <dbReference type="EMBL" id="CAF3967677.1"/>
    </source>
</evidence>
<feature type="transmembrane region" description="Helical" evidence="1">
    <location>
        <begin position="388"/>
        <end position="409"/>
    </location>
</feature>
<gene>
    <name evidence="3" type="ORF">IZO911_LOCUS27533</name>
    <name evidence="2" type="ORF">JYZ213_LOCUS25406</name>
    <name evidence="5" type="ORF">KXQ929_LOCUS26581</name>
    <name evidence="4" type="ORF">OXD698_LOCUS907</name>
</gene>
<keyword evidence="1" id="KW-0812">Transmembrane</keyword>
<dbReference type="Proteomes" id="UP000663844">
    <property type="component" value="Unassembled WGS sequence"/>
</dbReference>
<dbReference type="Proteomes" id="UP000663860">
    <property type="component" value="Unassembled WGS sequence"/>
</dbReference>
<proteinExistence type="predicted"/>
<organism evidence="4 6">
    <name type="scientific">Adineta steineri</name>
    <dbReference type="NCBI Taxonomy" id="433720"/>
    <lineage>
        <taxon>Eukaryota</taxon>
        <taxon>Metazoa</taxon>
        <taxon>Spiralia</taxon>
        <taxon>Gnathifera</taxon>
        <taxon>Rotifera</taxon>
        <taxon>Eurotatoria</taxon>
        <taxon>Bdelloidea</taxon>
        <taxon>Adinetida</taxon>
        <taxon>Adinetidae</taxon>
        <taxon>Adineta</taxon>
    </lineage>
</organism>
<evidence type="ECO:0000313" key="2">
    <source>
        <dbReference type="EMBL" id="CAF1174409.1"/>
    </source>
</evidence>
<comment type="caution">
    <text evidence="4">The sequence shown here is derived from an EMBL/GenBank/DDBJ whole genome shotgun (WGS) entry which is preliminary data.</text>
</comment>
<keyword evidence="1" id="KW-1133">Transmembrane helix</keyword>
<reference evidence="4" key="1">
    <citation type="submission" date="2021-02" db="EMBL/GenBank/DDBJ databases">
        <authorList>
            <person name="Nowell W R."/>
        </authorList>
    </citation>
    <scope>NUCLEOTIDE SEQUENCE</scope>
</reference>
<dbReference type="EMBL" id="CAJOBB010002423">
    <property type="protein sequence ID" value="CAF3967677.1"/>
    <property type="molecule type" value="Genomic_DNA"/>
</dbReference>
<accession>A0A818GM35</accession>
<dbReference type="EMBL" id="CAJOAZ010000024">
    <property type="protein sequence ID" value="CAF3494008.1"/>
    <property type="molecule type" value="Genomic_DNA"/>
</dbReference>
<dbReference type="EMBL" id="CAJNOE010000375">
    <property type="protein sequence ID" value="CAF1182204.1"/>
    <property type="molecule type" value="Genomic_DNA"/>
</dbReference>